<dbReference type="Pfam" id="PF00076">
    <property type="entry name" value="RRM_1"/>
    <property type="match status" value="2"/>
</dbReference>
<evidence type="ECO:0000313" key="7">
    <source>
        <dbReference type="Proteomes" id="UP001459277"/>
    </source>
</evidence>
<evidence type="ECO:0000256" key="3">
    <source>
        <dbReference type="PROSITE-ProRule" id="PRU00176"/>
    </source>
</evidence>
<feature type="domain" description="RRM" evidence="5">
    <location>
        <begin position="6"/>
        <end position="82"/>
    </location>
</feature>
<keyword evidence="1" id="KW-0677">Repeat</keyword>
<comment type="caution">
    <text evidence="6">The sequence shown here is derived from an EMBL/GenBank/DDBJ whole genome shotgun (WGS) entry which is preliminary data.</text>
</comment>
<dbReference type="InterPro" id="IPR035979">
    <property type="entry name" value="RBD_domain_sf"/>
</dbReference>
<name>A0AAW2DNX5_9ROSI</name>
<proteinExistence type="predicted"/>
<organism evidence="6 7">
    <name type="scientific">Lithocarpus litseifolius</name>
    <dbReference type="NCBI Taxonomy" id="425828"/>
    <lineage>
        <taxon>Eukaryota</taxon>
        <taxon>Viridiplantae</taxon>
        <taxon>Streptophyta</taxon>
        <taxon>Embryophyta</taxon>
        <taxon>Tracheophyta</taxon>
        <taxon>Spermatophyta</taxon>
        <taxon>Magnoliopsida</taxon>
        <taxon>eudicotyledons</taxon>
        <taxon>Gunneridae</taxon>
        <taxon>Pentapetalae</taxon>
        <taxon>rosids</taxon>
        <taxon>fabids</taxon>
        <taxon>Fagales</taxon>
        <taxon>Fagaceae</taxon>
        <taxon>Lithocarpus</taxon>
    </lineage>
</organism>
<dbReference type="Gene3D" id="3.30.70.330">
    <property type="match status" value="2"/>
</dbReference>
<dbReference type="PROSITE" id="PS50102">
    <property type="entry name" value="RRM"/>
    <property type="match status" value="2"/>
</dbReference>
<feature type="domain" description="RRM" evidence="5">
    <location>
        <begin position="107"/>
        <end position="184"/>
    </location>
</feature>
<evidence type="ECO:0000256" key="2">
    <source>
        <dbReference type="ARBA" id="ARBA00022884"/>
    </source>
</evidence>
<accession>A0AAW2DNX5</accession>
<reference evidence="6 7" key="1">
    <citation type="submission" date="2024-01" db="EMBL/GenBank/DDBJ databases">
        <title>A telomere-to-telomere, gap-free genome of sweet tea (Lithocarpus litseifolius).</title>
        <authorList>
            <person name="Zhou J."/>
        </authorList>
    </citation>
    <scope>NUCLEOTIDE SEQUENCE [LARGE SCALE GENOMIC DNA]</scope>
    <source>
        <strain evidence="6">Zhou-2022a</strain>
        <tissue evidence="6">Leaf</tissue>
    </source>
</reference>
<dbReference type="PANTHER" id="PTHR48032">
    <property type="entry name" value="RNA-BINDING PROTEIN MUSASHI HOMOLOG RBP6"/>
    <property type="match status" value="1"/>
</dbReference>
<dbReference type="SUPFAM" id="SSF54928">
    <property type="entry name" value="RNA-binding domain, RBD"/>
    <property type="match status" value="2"/>
</dbReference>
<dbReference type="InterPro" id="IPR012677">
    <property type="entry name" value="Nucleotide-bd_a/b_plait_sf"/>
</dbReference>
<keyword evidence="2 3" id="KW-0694">RNA-binding</keyword>
<dbReference type="GO" id="GO:0003729">
    <property type="term" value="F:mRNA binding"/>
    <property type="evidence" value="ECO:0007669"/>
    <property type="project" value="TreeGrafter"/>
</dbReference>
<evidence type="ECO:0000256" key="4">
    <source>
        <dbReference type="SAM" id="MobiDB-lite"/>
    </source>
</evidence>
<evidence type="ECO:0000256" key="1">
    <source>
        <dbReference type="ARBA" id="ARBA00022737"/>
    </source>
</evidence>
<dbReference type="InterPro" id="IPR000504">
    <property type="entry name" value="RRM_dom"/>
</dbReference>
<feature type="compositionally biased region" description="Basic and acidic residues" evidence="4">
    <location>
        <begin position="72"/>
        <end position="86"/>
    </location>
</feature>
<dbReference type="AlphaFoldDB" id="A0AAW2DNX5"/>
<dbReference type="Proteomes" id="UP001459277">
    <property type="component" value="Unassembled WGS sequence"/>
</dbReference>
<feature type="region of interest" description="Disordered" evidence="4">
    <location>
        <begin position="72"/>
        <end position="106"/>
    </location>
</feature>
<dbReference type="GO" id="GO:0006417">
    <property type="term" value="P:regulation of translation"/>
    <property type="evidence" value="ECO:0007669"/>
    <property type="project" value="TreeGrafter"/>
</dbReference>
<protein>
    <recommendedName>
        <fullName evidence="5">RRM domain-containing protein</fullName>
    </recommendedName>
</protein>
<dbReference type="PANTHER" id="PTHR48032:SF12">
    <property type="entry name" value="RRM DOMAIN-CONTAINING PROTEIN"/>
    <property type="match status" value="1"/>
</dbReference>
<evidence type="ECO:0000313" key="6">
    <source>
        <dbReference type="EMBL" id="KAL0011804.1"/>
    </source>
</evidence>
<keyword evidence="7" id="KW-1185">Reference proteome</keyword>
<dbReference type="EMBL" id="JAZDWU010000002">
    <property type="protein sequence ID" value="KAL0011804.1"/>
    <property type="molecule type" value="Genomic_DNA"/>
</dbReference>
<evidence type="ECO:0000259" key="5">
    <source>
        <dbReference type="PROSITE" id="PS50102"/>
    </source>
</evidence>
<dbReference type="SMART" id="SM00360">
    <property type="entry name" value="RRM"/>
    <property type="match status" value="2"/>
</dbReference>
<gene>
    <name evidence="6" type="ORF">SO802_006912</name>
</gene>
<sequence>MESEKRRLFVGGVSWETSEATLREHFSKYGEVEDTSLITDKRTGHGRGFGFVSFKDPDMANHALQDEHVILDRKVDVKPAKPRGNERNQNQNNHSEEHNNGTSTSNKKIFVGGLPLDLTEEEFTSYFGSFGTITDAVVIHDKETHRPRGFGFVTFDSEDVVNNLLQKSLYELKNKLVEVKRAEPKDMNHSQIFSYHWSNTVLSSGSLGYVPNAPYYHHYAPYFDFYPPICAPSYGGASWNYFGAPFYGGATWLHPYGYEVPTFEPNGVDYGAFPIQQIGAWNVFPPNGDIVPYANLAPHDNDNLPQP</sequence>